<dbReference type="PROSITE" id="PS01156">
    <property type="entry name" value="TONB_DEPENDENT_REC_2"/>
    <property type="match status" value="1"/>
</dbReference>
<keyword evidence="7 9" id="KW-0472">Membrane</keyword>
<comment type="caution">
    <text evidence="15">The sequence shown here is derived from an EMBL/GenBank/DDBJ whole genome shotgun (WGS) entry which is preliminary data.</text>
</comment>
<keyword evidence="2 9" id="KW-0813">Transport</keyword>
<accession>F1Z5N1</accession>
<dbReference type="eggNOG" id="COG4771">
    <property type="taxonomic scope" value="Bacteria"/>
</dbReference>
<dbReference type="Pfam" id="PF07715">
    <property type="entry name" value="Plug"/>
    <property type="match status" value="1"/>
</dbReference>
<evidence type="ECO:0000256" key="1">
    <source>
        <dbReference type="ARBA" id="ARBA00004571"/>
    </source>
</evidence>
<dbReference type="Proteomes" id="UP000004728">
    <property type="component" value="Unassembled WGS sequence"/>
</dbReference>
<dbReference type="PROSITE" id="PS52016">
    <property type="entry name" value="TONB_DEPENDENT_REC_3"/>
    <property type="match status" value="1"/>
</dbReference>
<comment type="similarity">
    <text evidence="9 11">Belongs to the TonB-dependent receptor family.</text>
</comment>
<organism evidence="15 16">
    <name type="scientific">Novosphingobium nitrogenifigens DSM 19370</name>
    <dbReference type="NCBI Taxonomy" id="983920"/>
    <lineage>
        <taxon>Bacteria</taxon>
        <taxon>Pseudomonadati</taxon>
        <taxon>Pseudomonadota</taxon>
        <taxon>Alphaproteobacteria</taxon>
        <taxon>Sphingomonadales</taxon>
        <taxon>Sphingomonadaceae</taxon>
        <taxon>Novosphingobium</taxon>
    </lineage>
</organism>
<dbReference type="InterPro" id="IPR010917">
    <property type="entry name" value="TonB_rcpt_CS"/>
</dbReference>
<keyword evidence="3 9" id="KW-1134">Transmembrane beta strand</keyword>
<feature type="signal peptide" evidence="12">
    <location>
        <begin position="1"/>
        <end position="27"/>
    </location>
</feature>
<dbReference type="InterPro" id="IPR036942">
    <property type="entry name" value="Beta-barrel_TonB_sf"/>
</dbReference>
<dbReference type="RefSeq" id="WP_008069146.1">
    <property type="nucleotide sequence ID" value="NZ_AQWK01000005.1"/>
</dbReference>
<name>F1Z5N1_9SPHN</name>
<dbReference type="eggNOG" id="COG1629">
    <property type="taxonomic scope" value="Bacteria"/>
</dbReference>
<keyword evidence="15" id="KW-0675">Receptor</keyword>
<dbReference type="InterPro" id="IPR039426">
    <property type="entry name" value="TonB-dep_rcpt-like"/>
</dbReference>
<dbReference type="Pfam" id="PF00593">
    <property type="entry name" value="TonB_dep_Rec_b-barrel"/>
    <property type="match status" value="1"/>
</dbReference>
<evidence type="ECO:0000256" key="5">
    <source>
        <dbReference type="ARBA" id="ARBA00022729"/>
    </source>
</evidence>
<gene>
    <name evidence="15" type="ORF">Y88_2015</name>
</gene>
<dbReference type="PANTHER" id="PTHR47234:SF2">
    <property type="entry name" value="TONB-DEPENDENT RECEPTOR"/>
    <property type="match status" value="1"/>
</dbReference>
<dbReference type="Gene3D" id="2.170.130.10">
    <property type="entry name" value="TonB-dependent receptor, plug domain"/>
    <property type="match status" value="1"/>
</dbReference>
<dbReference type="Gene3D" id="2.40.170.20">
    <property type="entry name" value="TonB-dependent receptor, beta-barrel domain"/>
    <property type="match status" value="1"/>
</dbReference>
<evidence type="ECO:0000313" key="16">
    <source>
        <dbReference type="Proteomes" id="UP000004728"/>
    </source>
</evidence>
<sequence>MKHIKKLKAGVAPAALGLALAASPALAQQDVPTQLPSTPAAAPAAEEIIVTGSRIASPNLKSVAPVTSINNEDIKTTGLTRIEDLLNQLPQVFAAQSSSVSNGASGTAEVDLRHLGAKRTLVLVNGRRLMSGDPFSSAADLNFIPQTLIKRVDLLTGGASATYGADAVSGVVNFVIDKDFTGFKLDLNDGFYQHGNSNSVVRSAIDTANAQGLSGFNYPKGSVADGNNFDGTLAYGTKFADGAGHLMIYAGYRNVSAITQNKRDYSACSLASATKCGGSATSAAGNALYFTPTGGASSTIGSLGAHTLTTGAASRYNYAPTNYYQRPDERVTAGAFVNFDVSPAFKPYLEFMFMSDHSMAQIAPSGDFGNTMTINCNNPLLSAQQASTLCTNANSVIGYLGNYPVTNAFASSLSAATLATLSPAAPGTAYFQLLKRNVEGGARVDDLNHKDYRAVIGASGDIGKGWHYDVYYQFGQVNYSEAYYNDVSISRLANALNVVDVNGTPTCSIGAASGCVPYDVFSGNGISSAALNYISAIGRQEGVNTQHIAEASLSGDLGEYGIKSPWSSQGILINIGGAYRHESVSLTPNDEYISGDLAGQGGATLPISGSYNVYEAIGEMNAPLITDGPIYALNLESGIRYSHYSYSNSNNFNTVTWKVGLTFQPVKDITFRGSINRAVRAPNIQEVFSPDHVTLDGSTDPCAGFAITAADVGCLTQGLRVGQTIQGNPSAQYNGMQGGNPNLRPEVAITKSLGVVLTPHQIPGLTFSVDYYDIKIRNAIQQIGADAILGACNAAPESGICGLINRNAAGSLWLTTSGYVNDTYQNIGGVETRGFDFNATMTHHIGKLGTLSGNFDGGLLSRYLVDNGVSATYNCAGYFGVSCGVPLPKWRHKARVSWTTPVGITASVTWRYVGPVDVDYKNPSSTIGIASYKDQLGSHIDGQSYIDLAIQGRVNHFLTLRMGINNLFDRDPPLVNSSPTQSQCYSTYCNGNTYPGVYDALGRYFHFGATVTF</sequence>
<evidence type="ECO:0000256" key="10">
    <source>
        <dbReference type="PROSITE-ProRule" id="PRU10144"/>
    </source>
</evidence>
<keyword evidence="5 12" id="KW-0732">Signal</keyword>
<evidence type="ECO:0000259" key="13">
    <source>
        <dbReference type="Pfam" id="PF00593"/>
    </source>
</evidence>
<dbReference type="InParanoid" id="F1Z5N1"/>
<comment type="subcellular location">
    <subcellularLocation>
        <location evidence="1 9">Cell outer membrane</location>
        <topology evidence="1 9">Multi-pass membrane protein</topology>
    </subcellularLocation>
</comment>
<keyword evidence="16" id="KW-1185">Reference proteome</keyword>
<keyword evidence="4 9" id="KW-0812">Transmembrane</keyword>
<dbReference type="AlphaFoldDB" id="F1Z5N1"/>
<dbReference type="EMBL" id="AEWJ01000023">
    <property type="protein sequence ID" value="EGD60141.1"/>
    <property type="molecule type" value="Genomic_DNA"/>
</dbReference>
<feature type="short sequence motif" description="TonB C-terminal box" evidence="10">
    <location>
        <begin position="996"/>
        <end position="1013"/>
    </location>
</feature>
<protein>
    <submittedName>
        <fullName evidence="15">TonB-dependent receptor</fullName>
    </submittedName>
</protein>
<keyword evidence="6 11" id="KW-0798">TonB box</keyword>
<dbReference type="SUPFAM" id="SSF56935">
    <property type="entry name" value="Porins"/>
    <property type="match status" value="1"/>
</dbReference>
<feature type="domain" description="TonB-dependent receptor-like beta-barrel" evidence="13">
    <location>
        <begin position="444"/>
        <end position="967"/>
    </location>
</feature>
<keyword evidence="8 9" id="KW-0998">Cell outer membrane</keyword>
<dbReference type="GO" id="GO:0009279">
    <property type="term" value="C:cell outer membrane"/>
    <property type="evidence" value="ECO:0007669"/>
    <property type="project" value="UniProtKB-SubCell"/>
</dbReference>
<dbReference type="PANTHER" id="PTHR47234">
    <property type="match status" value="1"/>
</dbReference>
<evidence type="ECO:0000313" key="15">
    <source>
        <dbReference type="EMBL" id="EGD60141.1"/>
    </source>
</evidence>
<evidence type="ECO:0000256" key="12">
    <source>
        <dbReference type="SAM" id="SignalP"/>
    </source>
</evidence>
<evidence type="ECO:0000256" key="2">
    <source>
        <dbReference type="ARBA" id="ARBA00022448"/>
    </source>
</evidence>
<evidence type="ECO:0000256" key="7">
    <source>
        <dbReference type="ARBA" id="ARBA00023136"/>
    </source>
</evidence>
<evidence type="ECO:0000256" key="3">
    <source>
        <dbReference type="ARBA" id="ARBA00022452"/>
    </source>
</evidence>
<dbReference type="InterPro" id="IPR012910">
    <property type="entry name" value="Plug_dom"/>
</dbReference>
<evidence type="ECO:0000256" key="4">
    <source>
        <dbReference type="ARBA" id="ARBA00022692"/>
    </source>
</evidence>
<proteinExistence type="inferred from homology"/>
<dbReference type="HOGENOM" id="CLU_010745_0_0_5"/>
<evidence type="ECO:0000256" key="8">
    <source>
        <dbReference type="ARBA" id="ARBA00023237"/>
    </source>
</evidence>
<evidence type="ECO:0000256" key="9">
    <source>
        <dbReference type="PROSITE-ProRule" id="PRU01360"/>
    </source>
</evidence>
<dbReference type="OrthoDB" id="7051241at2"/>
<feature type="chain" id="PRO_5003277551" evidence="12">
    <location>
        <begin position="28"/>
        <end position="1013"/>
    </location>
</feature>
<evidence type="ECO:0000256" key="11">
    <source>
        <dbReference type="RuleBase" id="RU003357"/>
    </source>
</evidence>
<evidence type="ECO:0000259" key="14">
    <source>
        <dbReference type="Pfam" id="PF07715"/>
    </source>
</evidence>
<evidence type="ECO:0000256" key="6">
    <source>
        <dbReference type="ARBA" id="ARBA00023077"/>
    </source>
</evidence>
<dbReference type="STRING" id="983920.Y88_2015"/>
<feature type="domain" description="TonB-dependent receptor plug" evidence="14">
    <location>
        <begin position="61"/>
        <end position="171"/>
    </location>
</feature>
<reference evidence="15 16" key="1">
    <citation type="journal article" date="2012" name="J. Bacteriol.">
        <title>Draft Genome Sequence of Novosphingobium nitrogenifigens Y88T.</title>
        <authorList>
            <person name="Strabala T.J."/>
            <person name="Macdonald L."/>
            <person name="Liu V."/>
            <person name="Smit A.M."/>
        </authorList>
    </citation>
    <scope>NUCLEOTIDE SEQUENCE [LARGE SCALE GENOMIC DNA]</scope>
    <source>
        <strain evidence="15 16">DSM 19370</strain>
    </source>
</reference>
<dbReference type="InterPro" id="IPR037066">
    <property type="entry name" value="Plug_dom_sf"/>
</dbReference>
<dbReference type="InterPro" id="IPR000531">
    <property type="entry name" value="Beta-barrel_TonB"/>
</dbReference>